<keyword evidence="13" id="KW-1185">Reference proteome</keyword>
<keyword evidence="6" id="KW-0479">Metal-binding</keyword>
<evidence type="ECO:0000256" key="6">
    <source>
        <dbReference type="ARBA" id="ARBA00022723"/>
    </source>
</evidence>
<comment type="function">
    <text evidence="9">Phosphatase that hydrolyzes imidodiphosphate, 3-phosphohistidine and 6-phospholysine. Has broad substrate specificity and can also hydrolyze inorganic diphosphate, but with lower efficiency.</text>
</comment>
<dbReference type="NCBIfam" id="TIGR01458">
    <property type="entry name" value="HAD-SF-IIA-hyp3"/>
    <property type="match status" value="1"/>
</dbReference>
<dbReference type="FunFam" id="3.40.50.1000:FF:000051">
    <property type="entry name" value="Phospholysine phosphohistidine inorganic pyrophosphate phosphatase"/>
    <property type="match status" value="1"/>
</dbReference>
<dbReference type="GO" id="GO:0004427">
    <property type="term" value="F:inorganic diphosphate phosphatase activity"/>
    <property type="evidence" value="ECO:0007669"/>
    <property type="project" value="UniProtKB-EC"/>
</dbReference>
<comment type="similarity">
    <text evidence="3">Belongs to the HAD-like hydrolase superfamily.</text>
</comment>
<evidence type="ECO:0000256" key="8">
    <source>
        <dbReference type="ARBA" id="ARBA00022842"/>
    </source>
</evidence>
<dbReference type="GO" id="GO:0005829">
    <property type="term" value="C:cytosol"/>
    <property type="evidence" value="ECO:0007669"/>
    <property type="project" value="TreeGrafter"/>
</dbReference>
<evidence type="ECO:0000256" key="3">
    <source>
        <dbReference type="ARBA" id="ARBA00007958"/>
    </source>
</evidence>
<evidence type="ECO:0000256" key="4">
    <source>
        <dbReference type="ARBA" id="ARBA00012146"/>
    </source>
</evidence>
<dbReference type="GO" id="GO:0016791">
    <property type="term" value="F:phosphatase activity"/>
    <property type="evidence" value="ECO:0007669"/>
    <property type="project" value="InterPro"/>
</dbReference>
<dbReference type="PANTHER" id="PTHR19288">
    <property type="entry name" value="4-NITROPHENYLPHOSPHATASE-RELATED"/>
    <property type="match status" value="1"/>
</dbReference>
<keyword evidence="7 12" id="KW-0378">Hydrolase</keyword>
<dbReference type="EC" id="3.6.1.1" evidence="4"/>
<dbReference type="PANTHER" id="PTHR19288:SF44">
    <property type="entry name" value="PHOSPHOLYSINE PHOSPHOHISTIDINE INORGANIC PYROPHOSPHATE PHOSPHATASE"/>
    <property type="match status" value="1"/>
</dbReference>
<name>A0A7T4R140_9GAMM</name>
<comment type="catalytic activity">
    <reaction evidence="11">
        <text>diphosphate + H2O = 2 phosphate + H(+)</text>
        <dbReference type="Rhea" id="RHEA:24576"/>
        <dbReference type="ChEBI" id="CHEBI:15377"/>
        <dbReference type="ChEBI" id="CHEBI:15378"/>
        <dbReference type="ChEBI" id="CHEBI:33019"/>
        <dbReference type="ChEBI" id="CHEBI:43474"/>
        <dbReference type="EC" id="3.6.1.1"/>
    </reaction>
</comment>
<evidence type="ECO:0000256" key="5">
    <source>
        <dbReference type="ARBA" id="ARBA00022490"/>
    </source>
</evidence>
<evidence type="ECO:0000256" key="10">
    <source>
        <dbReference type="ARBA" id="ARBA00039357"/>
    </source>
</evidence>
<reference evidence="12 13" key="1">
    <citation type="submission" date="2020-12" db="EMBL/GenBank/DDBJ databases">
        <authorList>
            <person name="Shan Y."/>
        </authorList>
    </citation>
    <scope>NUCLEOTIDE SEQUENCE [LARGE SCALE GENOMIC DNA]</scope>
    <source>
        <strain evidence="13">csc3.9</strain>
    </source>
</reference>
<dbReference type="RefSeq" id="WP_198569829.1">
    <property type="nucleotide sequence ID" value="NZ_CP066167.1"/>
</dbReference>
<dbReference type="Pfam" id="PF13242">
    <property type="entry name" value="Hydrolase_like"/>
    <property type="match status" value="1"/>
</dbReference>
<dbReference type="Proteomes" id="UP000596063">
    <property type="component" value="Chromosome"/>
</dbReference>
<dbReference type="Gene3D" id="3.40.50.1000">
    <property type="entry name" value="HAD superfamily/HAD-like"/>
    <property type="match status" value="2"/>
</dbReference>
<dbReference type="GO" id="GO:0046872">
    <property type="term" value="F:metal ion binding"/>
    <property type="evidence" value="ECO:0007669"/>
    <property type="project" value="UniProtKB-KW"/>
</dbReference>
<dbReference type="Pfam" id="PF13344">
    <property type="entry name" value="Hydrolase_6"/>
    <property type="match status" value="1"/>
</dbReference>
<keyword evidence="8" id="KW-0460">Magnesium</keyword>
<sequence>MIDGLLLDIGGVLTLDGAALTGAIDAVAELQRRDLPLRFLTNTSKRPRQAVLDELVDLGFSLQAEQLITAPIAVKQLLQQQHLRPFIISTPALLDDFADIDTDNPNAVVVFDAAEGFCYQVLDAAFQVLQQGAPLIAVGGNRYYQSGGSLHLDAGPFVKALEYAADVEAQIIGKPAATFFISVAQSMGCDPANTLMVGDDIDGDVLGAQAACLQAALVKTGKYRSGDEQRVDQQATMVLDTIADLPARL</sequence>
<dbReference type="NCBIfam" id="TIGR01460">
    <property type="entry name" value="HAD-SF-IIA"/>
    <property type="match status" value="1"/>
</dbReference>
<evidence type="ECO:0000256" key="11">
    <source>
        <dbReference type="ARBA" id="ARBA00047820"/>
    </source>
</evidence>
<dbReference type="InterPro" id="IPR006355">
    <property type="entry name" value="LHPP/HDHD2"/>
</dbReference>
<protein>
    <recommendedName>
        <fullName evidence="10">Phospholysine phosphohistidine inorganic pyrophosphate phosphatase</fullName>
        <ecNumber evidence="4">3.6.1.1</ecNumber>
    </recommendedName>
</protein>
<evidence type="ECO:0000313" key="13">
    <source>
        <dbReference type="Proteomes" id="UP000596063"/>
    </source>
</evidence>
<dbReference type="KEGG" id="snan:I6N98_00185"/>
<proteinExistence type="inferred from homology"/>
<evidence type="ECO:0000256" key="1">
    <source>
        <dbReference type="ARBA" id="ARBA00001946"/>
    </source>
</evidence>
<keyword evidence="5" id="KW-0963">Cytoplasm</keyword>
<organism evidence="12 13">
    <name type="scientific">Spongiibacter nanhainus</name>
    <dbReference type="NCBI Taxonomy" id="2794344"/>
    <lineage>
        <taxon>Bacteria</taxon>
        <taxon>Pseudomonadati</taxon>
        <taxon>Pseudomonadota</taxon>
        <taxon>Gammaproteobacteria</taxon>
        <taxon>Cellvibrionales</taxon>
        <taxon>Spongiibacteraceae</taxon>
        <taxon>Spongiibacter</taxon>
    </lineage>
</organism>
<gene>
    <name evidence="12" type="ORF">I6N98_00185</name>
</gene>
<dbReference type="InterPro" id="IPR006357">
    <property type="entry name" value="HAD-SF_hydro_IIA"/>
</dbReference>
<evidence type="ECO:0000256" key="2">
    <source>
        <dbReference type="ARBA" id="ARBA00004496"/>
    </source>
</evidence>
<dbReference type="EMBL" id="CP066167">
    <property type="protein sequence ID" value="QQD18332.1"/>
    <property type="molecule type" value="Genomic_DNA"/>
</dbReference>
<accession>A0A7T4R140</accession>
<comment type="cofactor">
    <cofactor evidence="1">
        <name>Mg(2+)</name>
        <dbReference type="ChEBI" id="CHEBI:18420"/>
    </cofactor>
</comment>
<dbReference type="InterPro" id="IPR023214">
    <property type="entry name" value="HAD_sf"/>
</dbReference>
<comment type="subcellular location">
    <subcellularLocation>
        <location evidence="2">Cytoplasm</location>
    </subcellularLocation>
</comment>
<dbReference type="InterPro" id="IPR036412">
    <property type="entry name" value="HAD-like_sf"/>
</dbReference>
<evidence type="ECO:0000256" key="7">
    <source>
        <dbReference type="ARBA" id="ARBA00022801"/>
    </source>
</evidence>
<evidence type="ECO:0000256" key="9">
    <source>
        <dbReference type="ARBA" id="ARBA00037258"/>
    </source>
</evidence>
<dbReference type="AlphaFoldDB" id="A0A7T4R140"/>
<dbReference type="SUPFAM" id="SSF56784">
    <property type="entry name" value="HAD-like"/>
    <property type="match status" value="1"/>
</dbReference>
<evidence type="ECO:0000313" key="12">
    <source>
        <dbReference type="EMBL" id="QQD18332.1"/>
    </source>
</evidence>